<evidence type="ECO:0000313" key="2">
    <source>
        <dbReference type="EMBL" id="EIW51845.1"/>
    </source>
</evidence>
<dbReference type="AlphaFoldDB" id="R7S815"/>
<dbReference type="EMBL" id="JH711798">
    <property type="protein sequence ID" value="EIW51845.1"/>
    <property type="molecule type" value="Genomic_DNA"/>
</dbReference>
<feature type="compositionally biased region" description="Acidic residues" evidence="1">
    <location>
        <begin position="224"/>
        <end position="233"/>
    </location>
</feature>
<evidence type="ECO:0000313" key="3">
    <source>
        <dbReference type="Proteomes" id="UP000054317"/>
    </source>
</evidence>
<keyword evidence="3" id="KW-1185">Reference proteome</keyword>
<dbReference type="OMA" id="THIEMAI"/>
<dbReference type="OrthoDB" id="10415825at2759"/>
<dbReference type="Proteomes" id="UP000054317">
    <property type="component" value="Unassembled WGS sequence"/>
</dbReference>
<evidence type="ECO:0000256" key="1">
    <source>
        <dbReference type="SAM" id="MobiDB-lite"/>
    </source>
</evidence>
<name>R7S815_TRAVS</name>
<dbReference type="GeneID" id="19417350"/>
<gene>
    <name evidence="2" type="ORF">TRAVEDRAFT_54269</name>
</gene>
<accession>R7S815</accession>
<dbReference type="RefSeq" id="XP_008045384.1">
    <property type="nucleotide sequence ID" value="XM_008047193.1"/>
</dbReference>
<feature type="region of interest" description="Disordered" evidence="1">
    <location>
        <begin position="203"/>
        <end position="293"/>
    </location>
</feature>
<feature type="compositionally biased region" description="Acidic residues" evidence="1">
    <location>
        <begin position="258"/>
        <end position="283"/>
    </location>
</feature>
<dbReference type="KEGG" id="tvs:TRAVEDRAFT_54269"/>
<reference evidence="3" key="1">
    <citation type="journal article" date="2012" name="Science">
        <title>The Paleozoic origin of enzymatic lignin decomposition reconstructed from 31 fungal genomes.</title>
        <authorList>
            <person name="Floudas D."/>
            <person name="Binder M."/>
            <person name="Riley R."/>
            <person name="Barry K."/>
            <person name="Blanchette R.A."/>
            <person name="Henrissat B."/>
            <person name="Martinez A.T."/>
            <person name="Otillar R."/>
            <person name="Spatafora J.W."/>
            <person name="Yadav J.S."/>
            <person name="Aerts A."/>
            <person name="Benoit I."/>
            <person name="Boyd A."/>
            <person name="Carlson A."/>
            <person name="Copeland A."/>
            <person name="Coutinho P.M."/>
            <person name="de Vries R.P."/>
            <person name="Ferreira P."/>
            <person name="Findley K."/>
            <person name="Foster B."/>
            <person name="Gaskell J."/>
            <person name="Glotzer D."/>
            <person name="Gorecki P."/>
            <person name="Heitman J."/>
            <person name="Hesse C."/>
            <person name="Hori C."/>
            <person name="Igarashi K."/>
            <person name="Jurgens J.A."/>
            <person name="Kallen N."/>
            <person name="Kersten P."/>
            <person name="Kohler A."/>
            <person name="Kuees U."/>
            <person name="Kumar T.K.A."/>
            <person name="Kuo A."/>
            <person name="LaButti K."/>
            <person name="Larrondo L.F."/>
            <person name="Lindquist E."/>
            <person name="Ling A."/>
            <person name="Lombard V."/>
            <person name="Lucas S."/>
            <person name="Lundell T."/>
            <person name="Martin R."/>
            <person name="McLaughlin D.J."/>
            <person name="Morgenstern I."/>
            <person name="Morin E."/>
            <person name="Murat C."/>
            <person name="Nagy L.G."/>
            <person name="Nolan M."/>
            <person name="Ohm R.A."/>
            <person name="Patyshakuliyeva A."/>
            <person name="Rokas A."/>
            <person name="Ruiz-Duenas F.J."/>
            <person name="Sabat G."/>
            <person name="Salamov A."/>
            <person name="Samejima M."/>
            <person name="Schmutz J."/>
            <person name="Slot J.C."/>
            <person name="St John F."/>
            <person name="Stenlid J."/>
            <person name="Sun H."/>
            <person name="Sun S."/>
            <person name="Syed K."/>
            <person name="Tsang A."/>
            <person name="Wiebenga A."/>
            <person name="Young D."/>
            <person name="Pisabarro A."/>
            <person name="Eastwood D.C."/>
            <person name="Martin F."/>
            <person name="Cullen D."/>
            <person name="Grigoriev I.V."/>
            <person name="Hibbett D.S."/>
        </authorList>
    </citation>
    <scope>NUCLEOTIDE SEQUENCE [LARGE SCALE GENOMIC DNA]</scope>
    <source>
        <strain evidence="3">FP-101664</strain>
    </source>
</reference>
<proteinExistence type="predicted"/>
<protein>
    <submittedName>
        <fullName evidence="2">Uncharacterized protein</fullName>
    </submittedName>
</protein>
<organism evidence="2 3">
    <name type="scientific">Trametes versicolor (strain FP-101664)</name>
    <name type="common">White-rot fungus</name>
    <name type="synonym">Coriolus versicolor</name>
    <dbReference type="NCBI Taxonomy" id="717944"/>
    <lineage>
        <taxon>Eukaryota</taxon>
        <taxon>Fungi</taxon>
        <taxon>Dikarya</taxon>
        <taxon>Basidiomycota</taxon>
        <taxon>Agaricomycotina</taxon>
        <taxon>Agaricomycetes</taxon>
        <taxon>Polyporales</taxon>
        <taxon>Polyporaceae</taxon>
        <taxon>Trametes</taxon>
    </lineage>
</organism>
<sequence length="293" mass="32711">MVKWLDIPESDLDEMCIEFELGTGGGQTRWKRYQSSCIPVNTTLLFQQRVGVLDELHAASRMMRALPDISVLQGQYRYIDIARYRTYFTETTITMSVHATEQVYPPLWFFLLQFDGNNGSAHDCNIPSGFWSSEKYPTSVPAGIIFDSTSQFEHIEGVKAPLFTWTQVLGDLVFTTRTKMATDVLQLGEDELFAFREFQESHHSTSDTSASDSDDSAGDRVATDDSDEDDTEDSDAKSLAWSSSNEDHVLGVNHESPESDYENATDVGDDSAEEYYSAEEDEATGLACGECPS</sequence>